<dbReference type="InterPro" id="IPR050194">
    <property type="entry name" value="Glycosyltransferase_grp1"/>
</dbReference>
<dbReference type="PANTHER" id="PTHR45947">
    <property type="entry name" value="SULFOQUINOVOSYL TRANSFERASE SQD2"/>
    <property type="match status" value="1"/>
</dbReference>
<keyword evidence="5" id="KW-1185">Reference proteome</keyword>
<proteinExistence type="predicted"/>
<evidence type="ECO:0000259" key="1">
    <source>
        <dbReference type="Pfam" id="PF00534"/>
    </source>
</evidence>
<organism evidence="4 6">
    <name type="scientific">Methylacidiphilum kamchatkense Kam1</name>
    <dbReference type="NCBI Taxonomy" id="1202785"/>
    <lineage>
        <taxon>Bacteria</taxon>
        <taxon>Pseudomonadati</taxon>
        <taxon>Verrucomicrobiota</taxon>
        <taxon>Methylacidiphilae</taxon>
        <taxon>Methylacidiphilales</taxon>
        <taxon>Methylacidiphilaceae</taxon>
        <taxon>Methylacidiphilum (ex Ratnadevi et al. 2023)</taxon>
    </lineage>
</organism>
<dbReference type="Gene3D" id="3.40.50.2000">
    <property type="entry name" value="Glycogen Phosphorylase B"/>
    <property type="match status" value="2"/>
</dbReference>
<evidence type="ECO:0000313" key="3">
    <source>
        <dbReference type="EMBL" id="KIE58098.1"/>
    </source>
</evidence>
<dbReference type="EMBL" id="JQNX01000007">
    <property type="protein sequence ID" value="KIE58098.1"/>
    <property type="molecule type" value="Genomic_DNA"/>
</dbReference>
<dbReference type="InterPro" id="IPR028098">
    <property type="entry name" value="Glyco_trans_4-like_N"/>
</dbReference>
<keyword evidence="4" id="KW-0808">Transferase</keyword>
<dbReference type="RefSeq" id="WP_039721952.1">
    <property type="nucleotide sequence ID" value="NZ_CP037899.1"/>
</dbReference>
<dbReference type="EMBL" id="CP037899">
    <property type="protein sequence ID" value="QDQ41582.1"/>
    <property type="molecule type" value="Genomic_DNA"/>
</dbReference>
<dbReference type="AlphaFoldDB" id="A0A0C1UQH7"/>
<name>A0A0C1UQH7_9BACT</name>
<dbReference type="Proteomes" id="UP000315925">
    <property type="component" value="Chromosome"/>
</dbReference>
<dbReference type="STRING" id="1202785.A946_09330"/>
<reference evidence="4" key="2">
    <citation type="journal article" date="2019" name="BMC Genomics">
        <title>Complete genome sequence analysis of the thermoacidophilic verrucomicrobial methanotroph 'Candidatus Methylacidiphilum kamchatkense' strain Kam1 and comparison with its closest relatives.</title>
        <authorList>
            <person name="Kruse T."/>
            <person name="Ratnadevi C.M."/>
            <person name="Erikstad H.A."/>
            <person name="Birkeland N.K."/>
        </authorList>
    </citation>
    <scope>NUCLEOTIDE SEQUENCE</scope>
    <source>
        <strain evidence="4">Kam1</strain>
    </source>
</reference>
<reference evidence="3 5" key="1">
    <citation type="submission" date="2014-08" db="EMBL/GenBank/DDBJ databases">
        <title>Methylacidiphilum kamchatkense strain Kam1 draft genome sequence.</title>
        <authorList>
            <person name="Birkeland N.-K."/>
            <person name="Erikstad H.A."/>
        </authorList>
    </citation>
    <scope>NUCLEOTIDE SEQUENCE [LARGE SCALE GENOMIC DNA]</scope>
    <source>
        <strain evidence="3 5">Kam1</strain>
    </source>
</reference>
<dbReference type="SUPFAM" id="SSF53756">
    <property type="entry name" value="UDP-Glycosyltransferase/glycogen phosphorylase"/>
    <property type="match status" value="1"/>
</dbReference>
<gene>
    <name evidence="3" type="ORF">A946_09330</name>
    <name evidence="4" type="ORF">kam1_329</name>
</gene>
<dbReference type="EC" id="2.4.1.-" evidence="4"/>
<dbReference type="Pfam" id="PF00534">
    <property type="entry name" value="Glycos_transf_1"/>
    <property type="match status" value="1"/>
</dbReference>
<reference evidence="6" key="3">
    <citation type="submission" date="2019-03" db="EMBL/GenBank/DDBJ databases">
        <title>Complete genome of Methylacidiphilum kamchatkense Kam1.</title>
        <authorList>
            <person name="Kruse T."/>
            <person name="Murarilal Ratnadevi C."/>
            <person name="Erikstad H.-A."/>
            <person name="Birkeland N.-K."/>
        </authorList>
    </citation>
    <scope>NUCLEOTIDE SEQUENCE [LARGE SCALE GENOMIC DNA]</scope>
    <source>
        <strain evidence="6">kam1</strain>
    </source>
</reference>
<dbReference type="Pfam" id="PF13439">
    <property type="entry name" value="Glyco_transf_4"/>
    <property type="match status" value="1"/>
</dbReference>
<dbReference type="PANTHER" id="PTHR45947:SF3">
    <property type="entry name" value="SULFOQUINOVOSYL TRANSFERASE SQD2"/>
    <property type="match status" value="1"/>
</dbReference>
<sequence length="410" mass="47231">MKICDITQFYSPRSGGVKRYLSEKQDHIRRLGKDEHFLIVPGENDSHYSEHLVHIITIKSPRLDKNSRYRAMLNLQAISFLLEQIKPDIIEVGDPYQLAWFVLRKAKKLKIPVIGFYHSHFPEAYLRTFSRYGGRLLEQMFRSFSKSYILELFSKFKLTIVPSYKLCGLLRSWGLANSVPLPLGVDTDIFCPGPKDESWRAHLGIPSDAFLLLYVGRLSKEKNLVLLLETFRCLLEEKAGSDYWLLIIGDGPLRSLVLEVQRRNQRITWIPYIDSKYDLCRSYRCADLFVHPGIVETFGLVTIESQSCGCPVIGIQGTNMEEQIEGGLEFWPKKNCPKAFAAAIKAFQAIDLRKLGLELSRKTREKYGWSQVFDKLWGYYQQAIDGEIPEPEKPSIIECLQSQVVDESHR</sequence>
<keyword evidence="4" id="KW-0328">Glycosyltransferase</keyword>
<evidence type="ECO:0000313" key="5">
    <source>
        <dbReference type="Proteomes" id="UP000031594"/>
    </source>
</evidence>
<evidence type="ECO:0000259" key="2">
    <source>
        <dbReference type="Pfam" id="PF13439"/>
    </source>
</evidence>
<evidence type="ECO:0000313" key="6">
    <source>
        <dbReference type="Proteomes" id="UP000315925"/>
    </source>
</evidence>
<dbReference type="Proteomes" id="UP000031594">
    <property type="component" value="Unassembled WGS sequence"/>
</dbReference>
<dbReference type="GO" id="GO:0016757">
    <property type="term" value="F:glycosyltransferase activity"/>
    <property type="evidence" value="ECO:0007669"/>
    <property type="project" value="UniProtKB-KW"/>
</dbReference>
<protein>
    <submittedName>
        <fullName evidence="4">Alpha-1,6-mannosyltransferase</fullName>
        <ecNumber evidence="4">2.4.1.-</ecNumber>
    </submittedName>
    <submittedName>
        <fullName evidence="3">Glycosyl transferase</fullName>
    </submittedName>
</protein>
<feature type="domain" description="Glycosyltransferase subfamily 4-like N-terminal" evidence="2">
    <location>
        <begin position="15"/>
        <end position="188"/>
    </location>
</feature>
<feature type="domain" description="Glycosyl transferase family 1" evidence="1">
    <location>
        <begin position="197"/>
        <end position="347"/>
    </location>
</feature>
<dbReference type="InterPro" id="IPR001296">
    <property type="entry name" value="Glyco_trans_1"/>
</dbReference>
<evidence type="ECO:0000313" key="4">
    <source>
        <dbReference type="EMBL" id="QDQ41582.1"/>
    </source>
</evidence>
<dbReference type="OrthoDB" id="9802525at2"/>
<dbReference type="KEGG" id="mkc:kam1_329"/>
<accession>A0A0C1UQH7</accession>